<dbReference type="AlphaFoldDB" id="A0A8J6TFP5"/>
<dbReference type="NCBIfam" id="TIGR00663">
    <property type="entry name" value="dnan"/>
    <property type="match status" value="1"/>
</dbReference>
<comment type="similarity">
    <text evidence="2 10">Belongs to the beta sliding clamp family.</text>
</comment>
<keyword evidence="7 10" id="KW-0235">DNA replication</keyword>
<accession>A0A8J6TFP5</accession>
<evidence type="ECO:0000256" key="9">
    <source>
        <dbReference type="ARBA" id="ARBA00023125"/>
    </source>
</evidence>
<dbReference type="Gene3D" id="3.70.10.10">
    <property type="match status" value="1"/>
</dbReference>
<name>A0A8J6TFP5_9BACT</name>
<dbReference type="InterPro" id="IPR022635">
    <property type="entry name" value="DNA_polIII_beta_C"/>
</dbReference>
<dbReference type="InterPro" id="IPR046938">
    <property type="entry name" value="DNA_clamp_sf"/>
</dbReference>
<evidence type="ECO:0000256" key="4">
    <source>
        <dbReference type="ARBA" id="ARBA00022490"/>
    </source>
</evidence>
<keyword evidence="4 10" id="KW-0963">Cytoplasm</keyword>
<dbReference type="InterPro" id="IPR022637">
    <property type="entry name" value="DNA_polIII_beta_cen"/>
</dbReference>
<comment type="caution">
    <text evidence="14">The sequence shown here is derived from an EMBL/GenBank/DDBJ whole genome shotgun (WGS) entry which is preliminary data.</text>
</comment>
<dbReference type="EMBL" id="JACNJZ010000095">
    <property type="protein sequence ID" value="MBC8317648.1"/>
    <property type="molecule type" value="Genomic_DNA"/>
</dbReference>
<evidence type="ECO:0000313" key="14">
    <source>
        <dbReference type="EMBL" id="MBC8317648.1"/>
    </source>
</evidence>
<reference evidence="14 15" key="1">
    <citation type="submission" date="2020-08" db="EMBL/GenBank/DDBJ databases">
        <title>Bridging the membrane lipid divide: bacteria of the FCB group superphylum have the potential to synthesize archaeal ether lipids.</title>
        <authorList>
            <person name="Villanueva L."/>
            <person name="Von Meijenfeldt F.A.B."/>
            <person name="Westbye A.B."/>
            <person name="Yadav S."/>
            <person name="Hopmans E.C."/>
            <person name="Dutilh B.E."/>
            <person name="Sinninghe Damste J.S."/>
        </authorList>
    </citation>
    <scope>NUCLEOTIDE SEQUENCE [LARGE SCALE GENOMIC DNA]</scope>
    <source>
        <strain evidence="14">NIOZ-UU47</strain>
    </source>
</reference>
<dbReference type="CDD" id="cd00140">
    <property type="entry name" value="beta_clamp"/>
    <property type="match status" value="1"/>
</dbReference>
<dbReference type="SUPFAM" id="SSF55979">
    <property type="entry name" value="DNA clamp"/>
    <property type="match status" value="3"/>
</dbReference>
<organism evidence="14 15">
    <name type="scientific">Candidatus Desulfobia pelagia</name>
    <dbReference type="NCBI Taxonomy" id="2841692"/>
    <lineage>
        <taxon>Bacteria</taxon>
        <taxon>Pseudomonadati</taxon>
        <taxon>Thermodesulfobacteriota</taxon>
        <taxon>Desulfobulbia</taxon>
        <taxon>Desulfobulbales</taxon>
        <taxon>Desulfobulbaceae</taxon>
        <taxon>Candidatus Desulfobia</taxon>
    </lineage>
</organism>
<feature type="domain" description="DNA polymerase III beta sliding clamp central" evidence="12">
    <location>
        <begin position="131"/>
        <end position="252"/>
    </location>
</feature>
<sequence>MSLVVNIAKDDFLSALAFIQNITTKPATLAILSNILIETKNDTVEITGTDLEVGVRQVVPAEILSPGSITLPSKKIFEIVRESNSDHIHMEVQDKNWVKIIAGSSDYNVAGMASNDFPTFPDYEEENLVTLPAEDVKDIIEKTIFSVASDSESTFTLTGLLVEKEDSEESHFLRMVSSDGHRLSLMKKNTEKDLSSFQIGKTTIIPRKGAQEIKKLCEKADIVSIGFEKKQAVLRSENTTVIIRLMNGDFPDFRSLLDVIDMEKFIEIDRISLLNSMKRMNLFAEEKFNVVKWQMENNELTLTSQSMDIGNAHEKIPVEYSGESVVLGFNGKYFVDTLQVMTSDIVKVYLTGAGRPCLIKSEKEPDFISVIMPMEL</sequence>
<evidence type="ECO:0000256" key="10">
    <source>
        <dbReference type="PIRNR" id="PIRNR000804"/>
    </source>
</evidence>
<evidence type="ECO:0000256" key="8">
    <source>
        <dbReference type="ARBA" id="ARBA00022932"/>
    </source>
</evidence>
<dbReference type="GO" id="GO:0005737">
    <property type="term" value="C:cytoplasm"/>
    <property type="evidence" value="ECO:0007669"/>
    <property type="project" value="UniProtKB-SubCell"/>
</dbReference>
<keyword evidence="8 10" id="KW-0239">DNA-directed DNA polymerase</keyword>
<evidence type="ECO:0000256" key="2">
    <source>
        <dbReference type="ARBA" id="ARBA00010752"/>
    </source>
</evidence>
<comment type="subunit">
    <text evidence="10">Forms a ring-shaped head-to-tail homodimer around DNA.</text>
</comment>
<feature type="domain" description="DNA polymerase III beta sliding clamp N-terminal" evidence="11">
    <location>
        <begin position="6"/>
        <end position="120"/>
    </location>
</feature>
<keyword evidence="5 10" id="KW-0808">Transferase</keyword>
<dbReference type="PANTHER" id="PTHR30478">
    <property type="entry name" value="DNA POLYMERASE III SUBUNIT BETA"/>
    <property type="match status" value="1"/>
</dbReference>
<evidence type="ECO:0000259" key="11">
    <source>
        <dbReference type="Pfam" id="PF00712"/>
    </source>
</evidence>
<keyword evidence="6 10" id="KW-0548">Nucleotidyltransferase</keyword>
<dbReference type="PANTHER" id="PTHR30478:SF0">
    <property type="entry name" value="BETA SLIDING CLAMP"/>
    <property type="match status" value="1"/>
</dbReference>
<dbReference type="Gene3D" id="3.10.150.10">
    <property type="entry name" value="DNA Polymerase III, subunit A, domain 2"/>
    <property type="match status" value="1"/>
</dbReference>
<comment type="subcellular location">
    <subcellularLocation>
        <location evidence="1 10">Cytoplasm</location>
    </subcellularLocation>
</comment>
<comment type="function">
    <text evidence="10">Confers DNA tethering and processivity to DNA polymerases and other proteins. Acts as a clamp, forming a ring around DNA (a reaction catalyzed by the clamp-loading complex) which diffuses in an ATP-independent manner freely and bidirectionally along dsDNA. Initially characterized for its ability to contact the catalytic subunit of DNA polymerase III (Pol III), a complex, multichain enzyme responsible for most of the replicative synthesis in bacteria; Pol III exhibits 3'-5' exonuclease proofreading activity. The beta chain is required for initiation of replication as well as for processivity of DNA replication.</text>
</comment>
<evidence type="ECO:0000256" key="5">
    <source>
        <dbReference type="ARBA" id="ARBA00022679"/>
    </source>
</evidence>
<dbReference type="GO" id="GO:0003677">
    <property type="term" value="F:DNA binding"/>
    <property type="evidence" value="ECO:0007669"/>
    <property type="project" value="UniProtKB-UniRule"/>
</dbReference>
<dbReference type="InterPro" id="IPR001001">
    <property type="entry name" value="DNA_polIII_beta"/>
</dbReference>
<dbReference type="GO" id="GO:0009360">
    <property type="term" value="C:DNA polymerase III complex"/>
    <property type="evidence" value="ECO:0007669"/>
    <property type="project" value="InterPro"/>
</dbReference>
<protein>
    <recommendedName>
        <fullName evidence="3 10">Beta sliding clamp</fullName>
    </recommendedName>
</protein>
<dbReference type="Pfam" id="PF00712">
    <property type="entry name" value="DNA_pol3_beta"/>
    <property type="match status" value="1"/>
</dbReference>
<evidence type="ECO:0000256" key="3">
    <source>
        <dbReference type="ARBA" id="ARBA00021035"/>
    </source>
</evidence>
<dbReference type="GO" id="GO:0003887">
    <property type="term" value="F:DNA-directed DNA polymerase activity"/>
    <property type="evidence" value="ECO:0007669"/>
    <property type="project" value="UniProtKB-UniRule"/>
</dbReference>
<feature type="domain" description="DNA polymerase III beta sliding clamp C-terminal" evidence="13">
    <location>
        <begin position="262"/>
        <end position="374"/>
    </location>
</feature>
<dbReference type="PIRSF" id="PIRSF000804">
    <property type="entry name" value="DNA_pol_III_b"/>
    <property type="match status" value="1"/>
</dbReference>
<dbReference type="SMART" id="SM00480">
    <property type="entry name" value="POL3Bc"/>
    <property type="match status" value="1"/>
</dbReference>
<evidence type="ECO:0000256" key="1">
    <source>
        <dbReference type="ARBA" id="ARBA00004496"/>
    </source>
</evidence>
<gene>
    <name evidence="14" type="primary">dnaN</name>
    <name evidence="14" type="ORF">H8E41_07050</name>
</gene>
<evidence type="ECO:0000256" key="6">
    <source>
        <dbReference type="ARBA" id="ARBA00022695"/>
    </source>
</evidence>
<evidence type="ECO:0000313" key="15">
    <source>
        <dbReference type="Proteomes" id="UP000614424"/>
    </source>
</evidence>
<evidence type="ECO:0000256" key="7">
    <source>
        <dbReference type="ARBA" id="ARBA00022705"/>
    </source>
</evidence>
<proteinExistence type="inferred from homology"/>
<evidence type="ECO:0000259" key="13">
    <source>
        <dbReference type="Pfam" id="PF02768"/>
    </source>
</evidence>
<dbReference type="Pfam" id="PF02767">
    <property type="entry name" value="DNA_pol3_beta_2"/>
    <property type="match status" value="1"/>
</dbReference>
<evidence type="ECO:0000259" key="12">
    <source>
        <dbReference type="Pfam" id="PF02767"/>
    </source>
</evidence>
<dbReference type="GO" id="GO:0008408">
    <property type="term" value="F:3'-5' exonuclease activity"/>
    <property type="evidence" value="ECO:0007669"/>
    <property type="project" value="InterPro"/>
</dbReference>
<dbReference type="InterPro" id="IPR022634">
    <property type="entry name" value="DNA_polIII_beta_N"/>
</dbReference>
<keyword evidence="9" id="KW-0238">DNA-binding</keyword>
<dbReference type="Proteomes" id="UP000614424">
    <property type="component" value="Unassembled WGS sequence"/>
</dbReference>
<dbReference type="Pfam" id="PF02768">
    <property type="entry name" value="DNA_pol3_beta_3"/>
    <property type="match status" value="1"/>
</dbReference>
<dbReference type="GO" id="GO:0006271">
    <property type="term" value="P:DNA strand elongation involved in DNA replication"/>
    <property type="evidence" value="ECO:0007669"/>
    <property type="project" value="TreeGrafter"/>
</dbReference>